<dbReference type="RefSeq" id="WP_326928477.1">
    <property type="nucleotide sequence ID" value="NZ_CP123443.1"/>
</dbReference>
<dbReference type="EMBL" id="CP123443">
    <property type="protein sequence ID" value="WGK70268.1"/>
    <property type="molecule type" value="Genomic_DNA"/>
</dbReference>
<proteinExistence type="predicted"/>
<name>A0ABY8MM59_9SPIO</name>
<protein>
    <submittedName>
        <fullName evidence="1">Uncharacterized protein</fullName>
    </submittedName>
</protein>
<reference evidence="1 2" key="1">
    <citation type="submission" date="2023-04" db="EMBL/GenBank/DDBJ databases">
        <title>Spirochaete genome identified in red abalone sample constitutes a novel genus.</title>
        <authorList>
            <person name="Sharma S.P."/>
            <person name="Purcell C.M."/>
            <person name="Hyde J.R."/>
            <person name="Severin A.J."/>
        </authorList>
    </citation>
    <scope>NUCLEOTIDE SEQUENCE [LARGE SCALE GENOMIC DNA]</scope>
    <source>
        <strain evidence="1 2">SP-2023</strain>
    </source>
</reference>
<sequence length="245" mass="26624">MASSLQLEISSNVELANIGAVVRLAAEAAPTKAEALASKGYVSVSIPADVTRKISISQHYTTNFDDGLTLADVLAPNTAYKLHLYFPSGRITTTAEITGLNIADDMAAVPFATAALPAEGDTQWLSSNGSKCVESLDSFYFMQKQTGVVVCYSYTNFTPFQVELFTKGDTDQFDFRIASYDGTVVDPVTDFHFAYEFISGYTSNSTNHYVYWIGADKTKILQNIQSTTINGVGLQTTFGIPVTRH</sequence>
<dbReference type="Proteomes" id="UP001228690">
    <property type="component" value="Chromosome"/>
</dbReference>
<gene>
    <name evidence="1" type="ORF">P0082_05255</name>
</gene>
<keyword evidence="2" id="KW-1185">Reference proteome</keyword>
<evidence type="ECO:0000313" key="1">
    <source>
        <dbReference type="EMBL" id="WGK70268.1"/>
    </source>
</evidence>
<evidence type="ECO:0000313" key="2">
    <source>
        <dbReference type="Proteomes" id="UP001228690"/>
    </source>
</evidence>
<organism evidence="1 2">
    <name type="scientific">Candidatus Haliotispira prima</name>
    <dbReference type="NCBI Taxonomy" id="3034016"/>
    <lineage>
        <taxon>Bacteria</taxon>
        <taxon>Pseudomonadati</taxon>
        <taxon>Spirochaetota</taxon>
        <taxon>Spirochaetia</taxon>
        <taxon>Spirochaetales</taxon>
        <taxon>Spirochaetaceae</taxon>
        <taxon>Candidatus Haliotispira</taxon>
    </lineage>
</organism>
<accession>A0ABY8MM59</accession>